<evidence type="ECO:0000313" key="7">
    <source>
        <dbReference type="Proteomes" id="UP001257060"/>
    </source>
</evidence>
<dbReference type="PROSITE" id="PS00018">
    <property type="entry name" value="EF_HAND_1"/>
    <property type="match status" value="1"/>
</dbReference>
<evidence type="ECO:0000256" key="4">
    <source>
        <dbReference type="SAM" id="MobiDB-lite"/>
    </source>
</evidence>
<dbReference type="InterPro" id="IPR051918">
    <property type="entry name" value="STPP_CPPED1"/>
</dbReference>
<accession>A0ABU2GH20</accession>
<dbReference type="RefSeq" id="WP_310925008.1">
    <property type="nucleotide sequence ID" value="NZ_JAMQOP010000003.1"/>
</dbReference>
<dbReference type="InterPro" id="IPR036439">
    <property type="entry name" value="Dockerin_dom_sf"/>
</dbReference>
<comment type="caution">
    <text evidence="6">The sequence shown here is derived from an EMBL/GenBank/DDBJ whole genome shotgun (WGS) entry which is preliminary data.</text>
</comment>
<dbReference type="Gene3D" id="1.10.1330.10">
    <property type="entry name" value="Dockerin domain"/>
    <property type="match status" value="1"/>
</dbReference>
<dbReference type="InterPro" id="IPR018247">
    <property type="entry name" value="EF_Hand_1_Ca_BS"/>
</dbReference>
<dbReference type="InterPro" id="IPR029052">
    <property type="entry name" value="Metallo-depent_PP-like"/>
</dbReference>
<feature type="region of interest" description="Disordered" evidence="4">
    <location>
        <begin position="521"/>
        <end position="562"/>
    </location>
</feature>
<evidence type="ECO:0000256" key="2">
    <source>
        <dbReference type="ARBA" id="ARBA00022525"/>
    </source>
</evidence>
<evidence type="ECO:0000256" key="1">
    <source>
        <dbReference type="ARBA" id="ARBA00004613"/>
    </source>
</evidence>
<organism evidence="6 7">
    <name type="scientific">Halogeometricum salsisoli</name>
    <dbReference type="NCBI Taxonomy" id="2950536"/>
    <lineage>
        <taxon>Archaea</taxon>
        <taxon>Methanobacteriati</taxon>
        <taxon>Methanobacteriota</taxon>
        <taxon>Stenosarchaea group</taxon>
        <taxon>Halobacteria</taxon>
        <taxon>Halobacteriales</taxon>
        <taxon>Haloferacaceae</taxon>
        <taxon>Halogeometricum</taxon>
    </lineage>
</organism>
<dbReference type="PANTHER" id="PTHR43143:SF5">
    <property type="entry name" value="SECRETED PROTEIN"/>
    <property type="match status" value="1"/>
</dbReference>
<dbReference type="Proteomes" id="UP001257060">
    <property type="component" value="Unassembled WGS sequence"/>
</dbReference>
<dbReference type="SUPFAM" id="SSF63446">
    <property type="entry name" value="Type I dockerin domain"/>
    <property type="match status" value="1"/>
</dbReference>
<dbReference type="NCBIfam" id="NF033679">
    <property type="entry name" value="DNRLRE_dom"/>
    <property type="match status" value="1"/>
</dbReference>
<evidence type="ECO:0000256" key="3">
    <source>
        <dbReference type="ARBA" id="ARBA00022729"/>
    </source>
</evidence>
<dbReference type="PANTHER" id="PTHR43143">
    <property type="entry name" value="METALLOPHOSPHOESTERASE, CALCINEURIN SUPERFAMILY"/>
    <property type="match status" value="1"/>
</dbReference>
<evidence type="ECO:0000259" key="5">
    <source>
        <dbReference type="PROSITE" id="PS51766"/>
    </source>
</evidence>
<feature type="compositionally biased region" description="Acidic residues" evidence="4">
    <location>
        <begin position="552"/>
        <end position="562"/>
    </location>
</feature>
<name>A0ABU2GH20_9EURY</name>
<dbReference type="InterPro" id="IPR055372">
    <property type="entry name" value="CBM96"/>
</dbReference>
<proteinExistence type="predicted"/>
<sequence length="606" mass="65049">MRRLRATDVEGDPAGPTATRRTVLKALGVSAGLAGFGTSTGVAQSEESWSIVALPDTQFYAEDTSEYPAEMTQWIADNRESENIAFVSHVGDVVENASEIEEWEHMDGAMSTLDGVVPYSTVPGNHDWETVGKRSSSVDNYVRYFGPSRHEGRDYFGGAGPGDNELNSYQLFSAGGYDFLHLALEWEPRGDVDDPSTPLGWAQEVLEEYSDRPTIVTTHSYLRTDPVVRLRSVQEEEEDGNTGRTVWKELIKPNAQVFMVLCGHWYRGGGEARKVSMNDASEEVYQMLANYQQRDEGGHGLFRQIQFRPDEGGSDDAPDRIHVRTYSPVTGAETDANSEFDFDLDFDARFAEPKEPTSTAFQQGVDGYGGTVDTTLYESDPTTTYGDEETMAVDSDEPSDSGEAAQALLRFDGIVGDGERQIPPGSTVDTATLALECVNDGDGATLHQMRTGWDGGDTWTSVGGGIQTNDSDAASDPVVGTSAVAVGTFTVDVTASVQAWVDGERNLGWVFSPTGKDGFDLATAESDTPPRLTVRYTPSNGGDDGGTVTGDADGDGDVDGDDVDAIQRSVAGKDVDIDADAADVDGDGDVDIADAIGARNISEGQQ</sequence>
<protein>
    <submittedName>
        <fullName evidence="6">DNRLRE domain-containing protein</fullName>
    </submittedName>
</protein>
<dbReference type="EMBL" id="JAMQOP010000003">
    <property type="protein sequence ID" value="MDS0300115.1"/>
    <property type="molecule type" value="Genomic_DNA"/>
</dbReference>
<evidence type="ECO:0000313" key="6">
    <source>
        <dbReference type="EMBL" id="MDS0300115.1"/>
    </source>
</evidence>
<dbReference type="SUPFAM" id="SSF56300">
    <property type="entry name" value="Metallo-dependent phosphatases"/>
    <property type="match status" value="1"/>
</dbReference>
<keyword evidence="3" id="KW-0732">Signal</keyword>
<comment type="subcellular location">
    <subcellularLocation>
        <location evidence="1">Secreted</location>
    </subcellularLocation>
</comment>
<dbReference type="Pfam" id="PF24517">
    <property type="entry name" value="CBM96"/>
    <property type="match status" value="1"/>
</dbReference>
<dbReference type="InterPro" id="IPR016134">
    <property type="entry name" value="Dockerin_dom"/>
</dbReference>
<dbReference type="InterPro" id="IPR004843">
    <property type="entry name" value="Calcineurin-like_PHP"/>
</dbReference>
<dbReference type="Gene3D" id="3.60.21.10">
    <property type="match status" value="1"/>
</dbReference>
<gene>
    <name evidence="6" type="ORF">NDI76_15320</name>
</gene>
<keyword evidence="7" id="KW-1185">Reference proteome</keyword>
<dbReference type="Pfam" id="PF00149">
    <property type="entry name" value="Metallophos"/>
    <property type="match status" value="1"/>
</dbReference>
<dbReference type="PROSITE" id="PS51766">
    <property type="entry name" value="DOCKERIN"/>
    <property type="match status" value="1"/>
</dbReference>
<feature type="domain" description="Dockerin" evidence="5">
    <location>
        <begin position="545"/>
        <end position="606"/>
    </location>
</feature>
<keyword evidence="2" id="KW-0964">Secreted</keyword>
<reference evidence="6 7" key="1">
    <citation type="submission" date="2022-06" db="EMBL/GenBank/DDBJ databases">
        <title>Halogeometricum sp. a new haloarchaeum isolate from saline soil.</title>
        <authorList>
            <person name="Strakova D."/>
            <person name="Galisteo C."/>
            <person name="Sanchez-Porro C."/>
            <person name="Ventosa A."/>
        </authorList>
    </citation>
    <scope>NUCLEOTIDE SEQUENCE [LARGE SCALE GENOMIC DNA]</scope>
    <source>
        <strain evidence="6 7">S1BR25-6</strain>
    </source>
</reference>